<dbReference type="GO" id="GO:0006508">
    <property type="term" value="P:proteolysis"/>
    <property type="evidence" value="ECO:0007669"/>
    <property type="project" value="UniProtKB-KW"/>
</dbReference>
<dbReference type="InterPro" id="IPR002142">
    <property type="entry name" value="Peptidase_S49"/>
</dbReference>
<keyword evidence="7" id="KW-0720">Serine protease</keyword>
<evidence type="ECO:0000259" key="12">
    <source>
        <dbReference type="Pfam" id="PF08496"/>
    </source>
</evidence>
<dbReference type="Pfam" id="PF08496">
    <property type="entry name" value="Peptidase_S49_N"/>
    <property type="match status" value="1"/>
</dbReference>
<dbReference type="InterPro" id="IPR047272">
    <property type="entry name" value="S49_SppA_C"/>
</dbReference>
<evidence type="ECO:0000256" key="8">
    <source>
        <dbReference type="ARBA" id="ARBA00022989"/>
    </source>
</evidence>
<evidence type="ECO:0000256" key="1">
    <source>
        <dbReference type="ARBA" id="ARBA00004236"/>
    </source>
</evidence>
<dbReference type="Proteomes" id="UP000434580">
    <property type="component" value="Unassembled WGS sequence"/>
</dbReference>
<dbReference type="GO" id="GO:0005886">
    <property type="term" value="C:plasma membrane"/>
    <property type="evidence" value="ECO:0007669"/>
    <property type="project" value="UniProtKB-SubCell"/>
</dbReference>
<dbReference type="Pfam" id="PF01343">
    <property type="entry name" value="Peptidase_S49"/>
    <property type="match status" value="1"/>
</dbReference>
<feature type="transmembrane region" description="Helical" evidence="10">
    <location>
        <begin position="12"/>
        <end position="31"/>
    </location>
</feature>
<evidence type="ECO:0000313" key="14">
    <source>
        <dbReference type="Proteomes" id="UP000434580"/>
    </source>
</evidence>
<evidence type="ECO:0000256" key="5">
    <source>
        <dbReference type="ARBA" id="ARBA00022692"/>
    </source>
</evidence>
<comment type="subcellular location">
    <subcellularLocation>
        <location evidence="1">Cell membrane</location>
    </subcellularLocation>
</comment>
<proteinExistence type="inferred from homology"/>
<dbReference type="AlphaFoldDB" id="A0A5S9QT04"/>
<dbReference type="EC" id="3.4.21.-" evidence="13"/>
<dbReference type="PANTHER" id="PTHR42987:SF4">
    <property type="entry name" value="PROTEASE SOHB-RELATED"/>
    <property type="match status" value="1"/>
</dbReference>
<feature type="domain" description="Peptidase S49 N-terminal proteobacteria" evidence="12">
    <location>
        <begin position="2"/>
        <end position="150"/>
    </location>
</feature>
<dbReference type="EMBL" id="CACSII010000022">
    <property type="protein sequence ID" value="CAA0121713.1"/>
    <property type="molecule type" value="Genomic_DNA"/>
</dbReference>
<dbReference type="InterPro" id="IPR013703">
    <property type="entry name" value="Peptidase_S49_N_proteobac"/>
</dbReference>
<dbReference type="SUPFAM" id="SSF52096">
    <property type="entry name" value="ClpP/crotonase"/>
    <property type="match status" value="1"/>
</dbReference>
<protein>
    <submittedName>
        <fullName evidence="13">Putative protease SohB</fullName>
        <ecNumber evidence="13">3.4.21.-</ecNumber>
    </submittedName>
</protein>
<evidence type="ECO:0000256" key="6">
    <source>
        <dbReference type="ARBA" id="ARBA00022801"/>
    </source>
</evidence>
<feature type="domain" description="Peptidase S49" evidence="11">
    <location>
        <begin position="154"/>
        <end position="299"/>
    </location>
</feature>
<evidence type="ECO:0000256" key="2">
    <source>
        <dbReference type="ARBA" id="ARBA00008683"/>
    </source>
</evidence>
<sequence>MEFLAEYGLFLLKAVTIVVSIIVVFGAFIAIGSRSKGGGLHSGHVDVKKLNEKFEDYERELRSATMSEKSYKAFEKEVRKSKKATDKADSDLPRIYVIDFEGDVQASAVDNLTETVSAVLTLATPKDEVVMNVESPGGMVHTYGLAASQLDRIREKNIPLTVCVDKVAASGGYLMACVADKILAAPFAIIGSIGVLAQIPNFNRVLKKYDVDYEVMTAGEHKAPITMFGEITDKGRDKLKEDLEDTHVLFKEFIAKHRPNVDLDEVATGEVWYGTRALAHNLVDEVVTSDSYLMKQAASKEIFHIEFVEKKSLQEKLGMQIAHVISTVVGQVASRSSRHQIK</sequence>
<evidence type="ECO:0000259" key="11">
    <source>
        <dbReference type="Pfam" id="PF01343"/>
    </source>
</evidence>
<dbReference type="InterPro" id="IPR029045">
    <property type="entry name" value="ClpP/crotonase-like_dom_sf"/>
</dbReference>
<evidence type="ECO:0000256" key="3">
    <source>
        <dbReference type="ARBA" id="ARBA00022475"/>
    </source>
</evidence>
<evidence type="ECO:0000313" key="13">
    <source>
        <dbReference type="EMBL" id="CAA0121713.1"/>
    </source>
</evidence>
<keyword evidence="3" id="KW-1003">Cell membrane</keyword>
<dbReference type="OrthoDB" id="5614232at2"/>
<keyword evidence="9 10" id="KW-0472">Membrane</keyword>
<keyword evidence="4 13" id="KW-0645">Protease</keyword>
<evidence type="ECO:0000256" key="9">
    <source>
        <dbReference type="ARBA" id="ARBA00023136"/>
    </source>
</evidence>
<dbReference type="CDD" id="cd07023">
    <property type="entry name" value="S49_Sppa_N_C"/>
    <property type="match status" value="1"/>
</dbReference>
<comment type="similarity">
    <text evidence="2">Belongs to the peptidase S49 family.</text>
</comment>
<keyword evidence="8 10" id="KW-1133">Transmembrane helix</keyword>
<dbReference type="GO" id="GO:0004252">
    <property type="term" value="F:serine-type endopeptidase activity"/>
    <property type="evidence" value="ECO:0007669"/>
    <property type="project" value="InterPro"/>
</dbReference>
<dbReference type="NCBIfam" id="NF008745">
    <property type="entry name" value="PRK11778.1"/>
    <property type="match status" value="1"/>
</dbReference>
<name>A0A5S9QT04_9GAMM</name>
<dbReference type="PANTHER" id="PTHR42987">
    <property type="entry name" value="PEPTIDASE S49"/>
    <property type="match status" value="1"/>
</dbReference>
<dbReference type="Gene3D" id="3.90.226.10">
    <property type="entry name" value="2-enoyl-CoA Hydratase, Chain A, domain 1"/>
    <property type="match status" value="1"/>
</dbReference>
<keyword evidence="6 13" id="KW-0378">Hydrolase</keyword>
<evidence type="ECO:0000256" key="7">
    <source>
        <dbReference type="ARBA" id="ARBA00022825"/>
    </source>
</evidence>
<gene>
    <name evidence="13" type="primary">sohB</name>
    <name evidence="13" type="ORF">DPBNPPHM_02743</name>
</gene>
<keyword evidence="5 10" id="KW-0812">Transmembrane</keyword>
<organism evidence="13 14">
    <name type="scientific">BD1-7 clade bacterium</name>
    <dbReference type="NCBI Taxonomy" id="2029982"/>
    <lineage>
        <taxon>Bacteria</taxon>
        <taxon>Pseudomonadati</taxon>
        <taxon>Pseudomonadota</taxon>
        <taxon>Gammaproteobacteria</taxon>
        <taxon>Cellvibrionales</taxon>
        <taxon>Spongiibacteraceae</taxon>
        <taxon>BD1-7 clade</taxon>
    </lineage>
</organism>
<accession>A0A5S9QT04</accession>
<evidence type="ECO:0000256" key="10">
    <source>
        <dbReference type="SAM" id="Phobius"/>
    </source>
</evidence>
<evidence type="ECO:0000256" key="4">
    <source>
        <dbReference type="ARBA" id="ARBA00022670"/>
    </source>
</evidence>
<dbReference type="Gene3D" id="6.20.330.10">
    <property type="match status" value="1"/>
</dbReference>
<reference evidence="13 14" key="1">
    <citation type="submission" date="2019-11" db="EMBL/GenBank/DDBJ databases">
        <authorList>
            <person name="Holert J."/>
        </authorList>
    </citation>
    <scope>NUCLEOTIDE SEQUENCE [LARGE SCALE GENOMIC DNA]</scope>
    <source>
        <strain evidence="13">BC5_2</strain>
    </source>
</reference>